<dbReference type="InterPro" id="IPR036390">
    <property type="entry name" value="WH_DNA-bd_sf"/>
</dbReference>
<dbReference type="SUPFAM" id="SSF46785">
    <property type="entry name" value="Winged helix' DNA-binding domain"/>
    <property type="match status" value="1"/>
</dbReference>
<dbReference type="GO" id="GO:0005524">
    <property type="term" value="F:ATP binding"/>
    <property type="evidence" value="ECO:0007669"/>
    <property type="project" value="UniProtKB-KW"/>
</dbReference>
<evidence type="ECO:0000313" key="2">
    <source>
        <dbReference type="EMBL" id="MDJ1498882.1"/>
    </source>
</evidence>
<dbReference type="EMBL" id="JASJOT010000064">
    <property type="protein sequence ID" value="MDJ1498882.1"/>
    <property type="molecule type" value="Genomic_DNA"/>
</dbReference>
<dbReference type="InterPro" id="IPR038461">
    <property type="entry name" value="Schlafen_AlbA_2_dom_sf"/>
</dbReference>
<organism evidence="2 3">
    <name type="scientific">Xanthocytophaga flava</name>
    <dbReference type="NCBI Taxonomy" id="3048013"/>
    <lineage>
        <taxon>Bacteria</taxon>
        <taxon>Pseudomonadati</taxon>
        <taxon>Bacteroidota</taxon>
        <taxon>Cytophagia</taxon>
        <taxon>Cytophagales</taxon>
        <taxon>Rhodocytophagaceae</taxon>
        <taxon>Xanthocytophaga</taxon>
    </lineage>
</organism>
<evidence type="ECO:0000313" key="3">
    <source>
        <dbReference type="Proteomes" id="UP001228581"/>
    </source>
</evidence>
<dbReference type="Gene3D" id="3.30.950.30">
    <property type="entry name" value="Schlafen, AAA domain"/>
    <property type="match status" value="1"/>
</dbReference>
<protein>
    <submittedName>
        <fullName evidence="2">ATP-binding protein</fullName>
    </submittedName>
</protein>
<dbReference type="InterPro" id="IPR036388">
    <property type="entry name" value="WH-like_DNA-bd_sf"/>
</dbReference>
<feature type="domain" description="Schlafen AlbA-2" evidence="1">
    <location>
        <begin position="3"/>
        <end position="108"/>
    </location>
</feature>
<accession>A0ABT7CYQ5</accession>
<dbReference type="Proteomes" id="UP001228581">
    <property type="component" value="Unassembled WGS sequence"/>
</dbReference>
<dbReference type="Gene3D" id="1.10.10.10">
    <property type="entry name" value="Winged helix-like DNA-binding domain superfamily/Winged helix DNA-binding domain"/>
    <property type="match status" value="1"/>
</dbReference>
<sequence>MPEQQNIEYKQSWHEDYLKWICGFANAQGGTIYIGKDDDGRVVGIANSRQLMDELPNKVRDLMGILIEVNLQEENGLYYLEIITRPYAVAISLRGRYYYRSGSTKQELTGNALTDFLLRKAGRTWDDITEPLATLDDIDPQSLNRFRMDASKAGRLTDLEDLTTSELLTKLRLADINGGLKRAALVLFGKDPGRYFSNLVVKMGRFGNTDEDLRFQETEEGNLIHLLKEVPAQLNRKFFTHAIDFEGLQRIERGEYPVAALREMLLNALVHRDYQGSMIQIRMYDYQFSIWNEGFLPEGLSLDALRRTHPSRPRNPIIADVCFKGGYIDAWGRGTLKILNACREAGLLEPEMREQDGGMLVTLFKNPVSTPADSILTDEALRKQGVSLRQIEAIRYIQANGSITNTEYQQQTGVSRQTATLDLQDLVEKKILTNGGKGRASRYILQTLN</sequence>
<keyword evidence="2" id="KW-0067">ATP-binding</keyword>
<dbReference type="PANTHER" id="PTHR30595:SF6">
    <property type="entry name" value="SCHLAFEN ALBA-2 DOMAIN-CONTAINING PROTEIN"/>
    <property type="match status" value="1"/>
</dbReference>
<dbReference type="Pfam" id="PF13749">
    <property type="entry name" value="HATPase_c_4"/>
    <property type="match status" value="1"/>
</dbReference>
<dbReference type="InterPro" id="IPR007421">
    <property type="entry name" value="Schlafen_AlbA_2_dom"/>
</dbReference>
<reference evidence="2 3" key="1">
    <citation type="submission" date="2023-05" db="EMBL/GenBank/DDBJ databases">
        <authorList>
            <person name="Zhang X."/>
        </authorList>
    </citation>
    <scope>NUCLEOTIDE SEQUENCE [LARGE SCALE GENOMIC DNA]</scope>
    <source>
        <strain evidence="2 3">DM2B3-1</strain>
    </source>
</reference>
<proteinExistence type="predicted"/>
<keyword evidence="2" id="KW-0547">Nucleotide-binding</keyword>
<evidence type="ECO:0000259" key="1">
    <source>
        <dbReference type="Pfam" id="PF04326"/>
    </source>
</evidence>
<dbReference type="Pfam" id="PF04326">
    <property type="entry name" value="SLFN_AlbA_2"/>
    <property type="match status" value="1"/>
</dbReference>
<gene>
    <name evidence="2" type="ORF">QNI19_38500</name>
</gene>
<dbReference type="Gene3D" id="3.30.565.60">
    <property type="match status" value="1"/>
</dbReference>
<keyword evidence="3" id="KW-1185">Reference proteome</keyword>
<dbReference type="RefSeq" id="WP_314005811.1">
    <property type="nucleotide sequence ID" value="NZ_JASJOT010000064.1"/>
</dbReference>
<dbReference type="InterPro" id="IPR038475">
    <property type="entry name" value="RecG_C_sf"/>
</dbReference>
<name>A0ABT7CYQ5_9BACT</name>
<comment type="caution">
    <text evidence="2">The sequence shown here is derived from an EMBL/GenBank/DDBJ whole genome shotgun (WGS) entry which is preliminary data.</text>
</comment>
<dbReference type="PANTHER" id="PTHR30595">
    <property type="entry name" value="GLPR-RELATED TRANSCRIPTIONAL REPRESSOR"/>
    <property type="match status" value="1"/>
</dbReference>